<accession>A0ABD0NNN7</accession>
<feature type="region of interest" description="Disordered" evidence="1">
    <location>
        <begin position="75"/>
        <end position="123"/>
    </location>
</feature>
<proteinExistence type="predicted"/>
<comment type="caution">
    <text evidence="2">The sequence shown here is derived from an EMBL/GenBank/DDBJ whole genome shotgun (WGS) entry which is preliminary data.</text>
</comment>
<protein>
    <submittedName>
        <fullName evidence="2">Uncharacterized protein</fullName>
    </submittedName>
</protein>
<evidence type="ECO:0000313" key="3">
    <source>
        <dbReference type="Proteomes" id="UP001529510"/>
    </source>
</evidence>
<feature type="region of interest" description="Disordered" evidence="1">
    <location>
        <begin position="1"/>
        <end position="23"/>
    </location>
</feature>
<feature type="non-terminal residue" evidence="2">
    <location>
        <position position="1"/>
    </location>
</feature>
<dbReference type="EMBL" id="JAMKFB020000020">
    <property type="protein sequence ID" value="KAL0163579.1"/>
    <property type="molecule type" value="Genomic_DNA"/>
</dbReference>
<feature type="non-terminal residue" evidence="2">
    <location>
        <position position="123"/>
    </location>
</feature>
<evidence type="ECO:0000313" key="2">
    <source>
        <dbReference type="EMBL" id="KAL0163579.1"/>
    </source>
</evidence>
<feature type="compositionally biased region" description="Low complexity" evidence="1">
    <location>
        <begin position="94"/>
        <end position="104"/>
    </location>
</feature>
<sequence>PPLEHAASNPNSSDHLPSPKQPHVLQSSVGFLNLEPPAAAPHSSLLASNVASHIYIGNLMDMKLPLEFTAPILSPSSSVSPTSSLVPSSPPESPSTLLVLSSAPVPAPPDRPPEPVLLNSSWP</sequence>
<feature type="compositionally biased region" description="Low complexity" evidence="1">
    <location>
        <begin position="75"/>
        <end position="87"/>
    </location>
</feature>
<dbReference type="AlphaFoldDB" id="A0ABD0NNN7"/>
<name>A0ABD0NNN7_CIRMR</name>
<dbReference type="Proteomes" id="UP001529510">
    <property type="component" value="Unassembled WGS sequence"/>
</dbReference>
<organism evidence="2 3">
    <name type="scientific">Cirrhinus mrigala</name>
    <name type="common">Mrigala</name>
    <dbReference type="NCBI Taxonomy" id="683832"/>
    <lineage>
        <taxon>Eukaryota</taxon>
        <taxon>Metazoa</taxon>
        <taxon>Chordata</taxon>
        <taxon>Craniata</taxon>
        <taxon>Vertebrata</taxon>
        <taxon>Euteleostomi</taxon>
        <taxon>Actinopterygii</taxon>
        <taxon>Neopterygii</taxon>
        <taxon>Teleostei</taxon>
        <taxon>Ostariophysi</taxon>
        <taxon>Cypriniformes</taxon>
        <taxon>Cyprinidae</taxon>
        <taxon>Labeoninae</taxon>
        <taxon>Labeonini</taxon>
        <taxon>Cirrhinus</taxon>
    </lineage>
</organism>
<gene>
    <name evidence="2" type="ORF">M9458_039332</name>
</gene>
<reference evidence="2 3" key="1">
    <citation type="submission" date="2024-05" db="EMBL/GenBank/DDBJ databases">
        <title>Genome sequencing and assembly of Indian major carp, Cirrhinus mrigala (Hamilton, 1822).</title>
        <authorList>
            <person name="Mohindra V."/>
            <person name="Chowdhury L.M."/>
            <person name="Lal K."/>
            <person name="Jena J.K."/>
        </authorList>
    </citation>
    <scope>NUCLEOTIDE SEQUENCE [LARGE SCALE GENOMIC DNA]</scope>
    <source>
        <strain evidence="2">CM1030</strain>
        <tissue evidence="2">Blood</tissue>
    </source>
</reference>
<keyword evidence="3" id="KW-1185">Reference proteome</keyword>
<evidence type="ECO:0000256" key="1">
    <source>
        <dbReference type="SAM" id="MobiDB-lite"/>
    </source>
</evidence>